<evidence type="ECO:0000313" key="1">
    <source>
        <dbReference type="EMBL" id="CAE0470842.1"/>
    </source>
</evidence>
<sequence>MWKCISTLGLETEKDGPDNEIDHGFTLPMQCRAPCADSQQKTIAELVVGHTVFQCDTNQKNLTNSTNSCICKPEEMALKWMIEEDNYYTFNEVDHAVSKTFLMERFLLAAF</sequence>
<protein>
    <submittedName>
        <fullName evidence="1">Uncharacterized protein</fullName>
    </submittedName>
</protein>
<reference evidence="1" key="1">
    <citation type="submission" date="2021-01" db="EMBL/GenBank/DDBJ databases">
        <authorList>
            <person name="Corre E."/>
            <person name="Pelletier E."/>
            <person name="Niang G."/>
            <person name="Scheremetjew M."/>
            <person name="Finn R."/>
            <person name="Kale V."/>
            <person name="Holt S."/>
            <person name="Cochrane G."/>
            <person name="Meng A."/>
            <person name="Brown T."/>
            <person name="Cohen L."/>
        </authorList>
    </citation>
    <scope>NUCLEOTIDE SEQUENCE</scope>
    <source>
        <strain evidence="1">MM31A-1</strain>
    </source>
</reference>
<organism evidence="1">
    <name type="scientific">Chaetoceros debilis</name>
    <dbReference type="NCBI Taxonomy" id="122233"/>
    <lineage>
        <taxon>Eukaryota</taxon>
        <taxon>Sar</taxon>
        <taxon>Stramenopiles</taxon>
        <taxon>Ochrophyta</taxon>
        <taxon>Bacillariophyta</taxon>
        <taxon>Coscinodiscophyceae</taxon>
        <taxon>Chaetocerotophycidae</taxon>
        <taxon>Chaetocerotales</taxon>
        <taxon>Chaetocerotaceae</taxon>
        <taxon>Chaetoceros</taxon>
    </lineage>
</organism>
<proteinExistence type="predicted"/>
<name>A0A7S3Q9Z1_9STRA</name>
<dbReference type="EMBL" id="HBIO01020387">
    <property type="protein sequence ID" value="CAE0470842.1"/>
    <property type="molecule type" value="Transcribed_RNA"/>
</dbReference>
<gene>
    <name evidence="1" type="ORF">CDEB00056_LOCUS15695</name>
</gene>
<dbReference type="AlphaFoldDB" id="A0A7S3Q9Z1"/>
<accession>A0A7S3Q9Z1</accession>